<dbReference type="SUPFAM" id="SSF52499">
    <property type="entry name" value="Isochorismatase-like hydrolases"/>
    <property type="match status" value="1"/>
</dbReference>
<keyword evidence="1 3" id="KW-0378">Hydrolase</keyword>
<comment type="caution">
    <text evidence="3">The sequence shown here is derived from an EMBL/GenBank/DDBJ whole genome shotgun (WGS) entry which is preliminary data.</text>
</comment>
<dbReference type="Pfam" id="PF00857">
    <property type="entry name" value="Isochorismatase"/>
    <property type="match status" value="1"/>
</dbReference>
<dbReference type="PANTHER" id="PTHR43540:SF1">
    <property type="entry name" value="ISOCHORISMATASE HYDROLASE"/>
    <property type="match status" value="1"/>
</dbReference>
<dbReference type="OrthoDB" id="9794942at2"/>
<sequence>MAVTALIIIDMQMDMQHRMEAGRDHVNPEAPARIADLTAAFRRKGLRVLHIRHADENPASPFHPEAPGYRAMPCAESLDSEPVFVKRTSSGFASTDLADYLRENDIDDLVVTGAVAGFCVNSTVRAGSDLGFNMTVVRDAVLGFDMPSAGLSARAIFDVTMAHLESDFARVADAAFLLPD</sequence>
<organism evidence="3 4">
    <name type="scientific">Phyllobacterium salinisoli</name>
    <dbReference type="NCBI Taxonomy" id="1899321"/>
    <lineage>
        <taxon>Bacteria</taxon>
        <taxon>Pseudomonadati</taxon>
        <taxon>Pseudomonadota</taxon>
        <taxon>Alphaproteobacteria</taxon>
        <taxon>Hyphomicrobiales</taxon>
        <taxon>Phyllobacteriaceae</taxon>
        <taxon>Phyllobacterium</taxon>
    </lineage>
</organism>
<proteinExistence type="predicted"/>
<evidence type="ECO:0000256" key="1">
    <source>
        <dbReference type="ARBA" id="ARBA00022801"/>
    </source>
</evidence>
<dbReference type="Gene3D" id="3.40.50.850">
    <property type="entry name" value="Isochorismatase-like"/>
    <property type="match status" value="1"/>
</dbReference>
<dbReference type="CDD" id="cd01014">
    <property type="entry name" value="nicotinamidase_related"/>
    <property type="match status" value="1"/>
</dbReference>
<keyword evidence="4" id="KW-1185">Reference proteome</keyword>
<dbReference type="Proteomes" id="UP000253420">
    <property type="component" value="Unassembled WGS sequence"/>
</dbReference>
<name>A0A368K0A5_9HYPH</name>
<dbReference type="AlphaFoldDB" id="A0A368K0A5"/>
<evidence type="ECO:0000259" key="2">
    <source>
        <dbReference type="Pfam" id="PF00857"/>
    </source>
</evidence>
<accession>A0A368K0A5</accession>
<dbReference type="InterPro" id="IPR036380">
    <property type="entry name" value="Isochorismatase-like_sf"/>
</dbReference>
<evidence type="ECO:0000313" key="3">
    <source>
        <dbReference type="EMBL" id="RCS22819.1"/>
    </source>
</evidence>
<dbReference type="PANTHER" id="PTHR43540">
    <property type="entry name" value="PEROXYUREIDOACRYLATE/UREIDOACRYLATE AMIDOHYDROLASE-RELATED"/>
    <property type="match status" value="1"/>
</dbReference>
<reference evidence="3 4" key="1">
    <citation type="submission" date="2018-07" db="EMBL/GenBank/DDBJ databases">
        <title>The draft genome of Phyllobacterium salinisoli.</title>
        <authorList>
            <person name="Liu L."/>
            <person name="Li L."/>
            <person name="Zhang X."/>
            <person name="Liang L."/>
        </authorList>
    </citation>
    <scope>NUCLEOTIDE SEQUENCE [LARGE SCALE GENOMIC DNA]</scope>
    <source>
        <strain evidence="3 4">LLAN61</strain>
    </source>
</reference>
<protein>
    <submittedName>
        <fullName evidence="3">Cysteine hydrolase</fullName>
    </submittedName>
</protein>
<evidence type="ECO:0000313" key="4">
    <source>
        <dbReference type="Proteomes" id="UP000253420"/>
    </source>
</evidence>
<feature type="domain" description="Isochorismatase-like" evidence="2">
    <location>
        <begin position="4"/>
        <end position="146"/>
    </location>
</feature>
<dbReference type="RefSeq" id="WP_114441350.1">
    <property type="nucleotide sequence ID" value="NZ_QOZG01000006.1"/>
</dbReference>
<dbReference type="EMBL" id="QOZG01000006">
    <property type="protein sequence ID" value="RCS22819.1"/>
    <property type="molecule type" value="Genomic_DNA"/>
</dbReference>
<dbReference type="InterPro" id="IPR000868">
    <property type="entry name" value="Isochorismatase-like_dom"/>
</dbReference>
<dbReference type="InterPro" id="IPR050272">
    <property type="entry name" value="Isochorismatase-like_hydrls"/>
</dbReference>
<gene>
    <name evidence="3" type="ORF">DUT91_15050</name>
</gene>
<dbReference type="GO" id="GO:0016787">
    <property type="term" value="F:hydrolase activity"/>
    <property type="evidence" value="ECO:0007669"/>
    <property type="project" value="UniProtKB-KW"/>
</dbReference>